<gene>
    <name evidence="5" type="ORF">PECAL_5P07030</name>
</gene>
<proteinExistence type="predicted"/>
<dbReference type="Pfam" id="PF00294">
    <property type="entry name" value="PfkB"/>
    <property type="match status" value="1"/>
</dbReference>
<evidence type="ECO:0000313" key="5">
    <source>
        <dbReference type="EMBL" id="CAH0376141.1"/>
    </source>
</evidence>
<organism evidence="5 6">
    <name type="scientific">Pelagomonas calceolata</name>
    <dbReference type="NCBI Taxonomy" id="35677"/>
    <lineage>
        <taxon>Eukaryota</taxon>
        <taxon>Sar</taxon>
        <taxon>Stramenopiles</taxon>
        <taxon>Ochrophyta</taxon>
        <taxon>Pelagophyceae</taxon>
        <taxon>Pelagomonadales</taxon>
        <taxon>Pelagomonadaceae</taxon>
        <taxon>Pelagomonas</taxon>
    </lineage>
</organism>
<feature type="region of interest" description="Disordered" evidence="3">
    <location>
        <begin position="60"/>
        <end position="90"/>
    </location>
</feature>
<feature type="compositionally biased region" description="Low complexity" evidence="3">
    <location>
        <begin position="79"/>
        <end position="90"/>
    </location>
</feature>
<evidence type="ECO:0000313" key="6">
    <source>
        <dbReference type="Proteomes" id="UP000789595"/>
    </source>
</evidence>
<evidence type="ECO:0000256" key="1">
    <source>
        <dbReference type="ARBA" id="ARBA00022679"/>
    </source>
</evidence>
<feature type="domain" description="Carbohydrate kinase PfkB" evidence="4">
    <location>
        <begin position="277"/>
        <end position="601"/>
    </location>
</feature>
<dbReference type="OrthoDB" id="415590at2759"/>
<dbReference type="PANTHER" id="PTHR10584">
    <property type="entry name" value="SUGAR KINASE"/>
    <property type="match status" value="1"/>
</dbReference>
<dbReference type="InterPro" id="IPR029056">
    <property type="entry name" value="Ribokinase-like"/>
</dbReference>
<sequence>MPSARDILDAFRAAGTSDAAVDAIASLELSADDLLDLNPAEVWGVADDDAERIAGAIAAFNRPPRVPQPPGPPPPPGALPAMPGATPSAATPATGARCLVVAGPPGSGKTTLAAHAARSMKACLVDKDALEWPLANCALTAAGAAKDDAYYNSQIKPSAYETCFRVAAQNCAAGLDVVIVAPFTSLVKDSTFLEALAKRFGARVALLWVCADPEALARRQRQRHADQDTSVKVTLPARPVCPHVLVDTSAIREAEMRSTAVDAVTRAFSTTQTTGRVLCAGHVCVDVVLEGCGELSSREGYCEVQSTRLAAGGSVANCASTLASLEAYGVDAHCCVGDDAFGRFLLDYFRENSVGTAHINVNEEHPTSTACLPVYGKDGKRAVYCAQGWNAHFVPNVDVATYDAILLGYPHVMPALRGAPLAQFASRCVEAGTCLCLDVNEASDDYEMPLGDASDAYENIGVLHGNLDEAAACVGRKKEFLERYNIKDGLENVLSNAEIESIARALLRRGCGVVLFTLGPLGAFAMTNDEPTLRRTLGRLNHGLQPSHVSRRAAFKADGAIDTVGAGDAFLAGAVASLLSGGDLDRVLDVGLAAALWRVDASRSSRPPRRGELEELMGGLERLPTVARTVYDFVA</sequence>
<dbReference type="PROSITE" id="PS00584">
    <property type="entry name" value="PFKB_KINASES_2"/>
    <property type="match status" value="1"/>
</dbReference>
<evidence type="ECO:0000256" key="2">
    <source>
        <dbReference type="ARBA" id="ARBA00022777"/>
    </source>
</evidence>
<dbReference type="GO" id="GO:0016301">
    <property type="term" value="F:kinase activity"/>
    <property type="evidence" value="ECO:0007669"/>
    <property type="project" value="UniProtKB-KW"/>
</dbReference>
<dbReference type="Proteomes" id="UP000789595">
    <property type="component" value="Unassembled WGS sequence"/>
</dbReference>
<dbReference type="InterPro" id="IPR002173">
    <property type="entry name" value="Carboh/pur_kinase_PfkB_CS"/>
</dbReference>
<reference evidence="5" key="1">
    <citation type="submission" date="2021-11" db="EMBL/GenBank/DDBJ databases">
        <authorList>
            <consortium name="Genoscope - CEA"/>
            <person name="William W."/>
        </authorList>
    </citation>
    <scope>NUCLEOTIDE SEQUENCE</scope>
</reference>
<dbReference type="InterPro" id="IPR011611">
    <property type="entry name" value="PfkB_dom"/>
</dbReference>
<name>A0A8J2SW74_9STRA</name>
<dbReference type="SUPFAM" id="SSF52540">
    <property type="entry name" value="P-loop containing nucleoside triphosphate hydrolases"/>
    <property type="match status" value="1"/>
</dbReference>
<keyword evidence="1" id="KW-0808">Transferase</keyword>
<dbReference type="PANTHER" id="PTHR10584:SF166">
    <property type="entry name" value="RIBOKINASE"/>
    <property type="match status" value="1"/>
</dbReference>
<dbReference type="Pfam" id="PF13671">
    <property type="entry name" value="AAA_33"/>
    <property type="match status" value="1"/>
</dbReference>
<dbReference type="SUPFAM" id="SSF53613">
    <property type="entry name" value="Ribokinase-like"/>
    <property type="match status" value="1"/>
</dbReference>
<keyword evidence="6" id="KW-1185">Reference proteome</keyword>
<comment type="caution">
    <text evidence="5">The sequence shown here is derived from an EMBL/GenBank/DDBJ whole genome shotgun (WGS) entry which is preliminary data.</text>
</comment>
<feature type="compositionally biased region" description="Pro residues" evidence="3">
    <location>
        <begin position="64"/>
        <end position="78"/>
    </location>
</feature>
<dbReference type="Gene3D" id="3.40.50.300">
    <property type="entry name" value="P-loop containing nucleotide triphosphate hydrolases"/>
    <property type="match status" value="1"/>
</dbReference>
<dbReference type="EMBL" id="CAKKNE010000005">
    <property type="protein sequence ID" value="CAH0376141.1"/>
    <property type="molecule type" value="Genomic_DNA"/>
</dbReference>
<dbReference type="AlphaFoldDB" id="A0A8J2SW74"/>
<evidence type="ECO:0000256" key="3">
    <source>
        <dbReference type="SAM" id="MobiDB-lite"/>
    </source>
</evidence>
<protein>
    <recommendedName>
        <fullName evidence="4">Carbohydrate kinase PfkB domain-containing protein</fullName>
    </recommendedName>
</protein>
<accession>A0A8J2SW74</accession>
<dbReference type="Gene3D" id="3.40.1190.20">
    <property type="match status" value="1"/>
</dbReference>
<keyword evidence="2" id="KW-0418">Kinase</keyword>
<evidence type="ECO:0000259" key="4">
    <source>
        <dbReference type="Pfam" id="PF00294"/>
    </source>
</evidence>
<dbReference type="InterPro" id="IPR027417">
    <property type="entry name" value="P-loop_NTPase"/>
</dbReference>